<reference evidence="14 15" key="1">
    <citation type="journal article" date="2016" name="Nat. Commun.">
        <title>Thousands of microbial genomes shed light on interconnected biogeochemical processes in an aquifer system.</title>
        <authorList>
            <person name="Anantharaman K."/>
            <person name="Brown C.T."/>
            <person name="Hug L.A."/>
            <person name="Sharon I."/>
            <person name="Castelle C.J."/>
            <person name="Probst A.J."/>
            <person name="Thomas B.C."/>
            <person name="Singh A."/>
            <person name="Wilkins M.J."/>
            <person name="Karaoz U."/>
            <person name="Brodie E.L."/>
            <person name="Williams K.H."/>
            <person name="Hubbard S.S."/>
            <person name="Banfield J.F."/>
        </authorList>
    </citation>
    <scope>NUCLEOTIDE SEQUENCE [LARGE SCALE GENOMIC DNA]</scope>
</reference>
<feature type="site" description="Interaction with DNA" evidence="10">
    <location>
        <position position="166"/>
    </location>
</feature>
<dbReference type="SMART" id="SM00493">
    <property type="entry name" value="TOPRIM"/>
    <property type="match status" value="1"/>
</dbReference>
<comment type="similarity">
    <text evidence="2 10">Belongs to the type IA topoisomerase family.</text>
</comment>
<dbReference type="InterPro" id="IPR005733">
    <property type="entry name" value="TopoI_bac-type"/>
</dbReference>
<dbReference type="Pfam" id="PF01396">
    <property type="entry name" value="Zn_ribbon_Top1"/>
    <property type="match status" value="3"/>
</dbReference>
<accession>A0A1G2CGG0</accession>
<keyword evidence="7 10" id="KW-0799">Topoisomerase</keyword>
<evidence type="ECO:0000259" key="13">
    <source>
        <dbReference type="PROSITE" id="PS52039"/>
    </source>
</evidence>
<keyword evidence="4" id="KW-0863">Zinc-finger</keyword>
<gene>
    <name evidence="10" type="primary">topA</name>
    <name evidence="14" type="ORF">A3B13_01820</name>
</gene>
<evidence type="ECO:0000256" key="2">
    <source>
        <dbReference type="ARBA" id="ARBA00009446"/>
    </source>
</evidence>
<dbReference type="Gene3D" id="1.10.460.10">
    <property type="entry name" value="Topoisomerase I, domain 2"/>
    <property type="match status" value="1"/>
</dbReference>
<evidence type="ECO:0000256" key="10">
    <source>
        <dbReference type="HAMAP-Rule" id="MF_00952"/>
    </source>
</evidence>
<feature type="domain" description="Topo IA-type catalytic" evidence="13">
    <location>
        <begin position="155"/>
        <end position="596"/>
    </location>
</feature>
<dbReference type="GO" id="GO:0005694">
    <property type="term" value="C:chromosome"/>
    <property type="evidence" value="ECO:0007669"/>
    <property type="project" value="InterPro"/>
</dbReference>
<dbReference type="PROSITE" id="PS00396">
    <property type="entry name" value="TOPO_IA_1"/>
    <property type="match status" value="1"/>
</dbReference>
<dbReference type="InterPro" id="IPR003602">
    <property type="entry name" value="Topo_IA_DNA-bd_dom"/>
</dbReference>
<dbReference type="InterPro" id="IPR023406">
    <property type="entry name" value="Topo_IA_AS"/>
</dbReference>
<name>A0A1G2CGG0_9BACT</name>
<dbReference type="EC" id="5.6.2.1" evidence="10"/>
<dbReference type="SUPFAM" id="SSF56712">
    <property type="entry name" value="Prokaryotic type I DNA topoisomerase"/>
    <property type="match status" value="1"/>
</dbReference>
<keyword evidence="3" id="KW-0479">Metal-binding</keyword>
<feature type="site" description="Interaction with DNA" evidence="10">
    <location>
        <position position="181"/>
    </location>
</feature>
<dbReference type="AlphaFoldDB" id="A0A1G2CGG0"/>
<dbReference type="Gene3D" id="1.10.290.10">
    <property type="entry name" value="Topoisomerase I, domain 4"/>
    <property type="match status" value="1"/>
</dbReference>
<protein>
    <recommendedName>
        <fullName evidence="10">DNA topoisomerase 1</fullName>
        <ecNumber evidence="10">5.6.2.1</ecNumber>
    </recommendedName>
    <alternativeName>
        <fullName evidence="10">DNA topoisomerase I</fullName>
    </alternativeName>
</protein>
<dbReference type="GO" id="GO:0003677">
    <property type="term" value="F:DNA binding"/>
    <property type="evidence" value="ECO:0007669"/>
    <property type="project" value="UniProtKB-KW"/>
</dbReference>
<dbReference type="Gene3D" id="3.30.65.10">
    <property type="entry name" value="Bacterial Topoisomerase I, domain 1"/>
    <property type="match status" value="1"/>
</dbReference>
<dbReference type="InterPro" id="IPR013826">
    <property type="entry name" value="Topo_IA_cen_sub3"/>
</dbReference>
<feature type="site" description="Interaction with DNA" evidence="10">
    <location>
        <position position="169"/>
    </location>
</feature>
<dbReference type="SUPFAM" id="SSF57783">
    <property type="entry name" value="Zinc beta-ribbon"/>
    <property type="match status" value="1"/>
</dbReference>
<dbReference type="PANTHER" id="PTHR42785:SF1">
    <property type="entry name" value="DNA TOPOISOMERASE"/>
    <property type="match status" value="1"/>
</dbReference>
<dbReference type="CDD" id="cd00186">
    <property type="entry name" value="TOP1Ac"/>
    <property type="match status" value="1"/>
</dbReference>
<dbReference type="InterPro" id="IPR000380">
    <property type="entry name" value="Topo_IA"/>
</dbReference>
<evidence type="ECO:0000256" key="3">
    <source>
        <dbReference type="ARBA" id="ARBA00022723"/>
    </source>
</evidence>
<dbReference type="CDD" id="cd03363">
    <property type="entry name" value="TOPRIM_TopoIA_TopoI"/>
    <property type="match status" value="1"/>
</dbReference>
<evidence type="ECO:0000256" key="7">
    <source>
        <dbReference type="ARBA" id="ARBA00023029"/>
    </source>
</evidence>
<feature type="active site" description="O-(5'-phospho-DNA)-tyrosine intermediate" evidence="10">
    <location>
        <position position="320"/>
    </location>
</feature>
<dbReference type="GO" id="GO:0008270">
    <property type="term" value="F:zinc ion binding"/>
    <property type="evidence" value="ECO:0007669"/>
    <property type="project" value="UniProtKB-KW"/>
</dbReference>
<dbReference type="Gene3D" id="3.40.50.140">
    <property type="match status" value="1"/>
</dbReference>
<evidence type="ECO:0000256" key="8">
    <source>
        <dbReference type="ARBA" id="ARBA00023125"/>
    </source>
</evidence>
<dbReference type="PROSITE" id="PS50880">
    <property type="entry name" value="TOPRIM"/>
    <property type="match status" value="1"/>
</dbReference>
<dbReference type="EMBL" id="MHKZ01000020">
    <property type="protein sequence ID" value="OGZ00494.1"/>
    <property type="molecule type" value="Genomic_DNA"/>
</dbReference>
<keyword evidence="9 10" id="KW-0413">Isomerase</keyword>
<keyword evidence="8 10" id="KW-0238">DNA-binding</keyword>
<dbReference type="Pfam" id="PF01751">
    <property type="entry name" value="Toprim"/>
    <property type="match status" value="1"/>
</dbReference>
<feature type="site" description="Interaction with DNA" evidence="10">
    <location>
        <position position="31"/>
    </location>
</feature>
<dbReference type="GO" id="GO:0006265">
    <property type="term" value="P:DNA topological change"/>
    <property type="evidence" value="ECO:0007669"/>
    <property type="project" value="UniProtKB-UniRule"/>
</dbReference>
<evidence type="ECO:0000313" key="15">
    <source>
        <dbReference type="Proteomes" id="UP000176287"/>
    </source>
</evidence>
<dbReference type="Pfam" id="PF01131">
    <property type="entry name" value="Topoisom_bac"/>
    <property type="match status" value="1"/>
</dbReference>
<feature type="site" description="Interaction with DNA" evidence="10">
    <location>
        <position position="174"/>
    </location>
</feature>
<feature type="compositionally biased region" description="Basic and acidic residues" evidence="11">
    <location>
        <begin position="800"/>
        <end position="809"/>
    </location>
</feature>
<dbReference type="GO" id="GO:0003917">
    <property type="term" value="F:DNA topoisomerase type I (single strand cut, ATP-independent) activity"/>
    <property type="evidence" value="ECO:0007669"/>
    <property type="project" value="UniProtKB-UniRule"/>
</dbReference>
<dbReference type="PRINTS" id="PR00417">
    <property type="entry name" value="PRTPISMRASEI"/>
</dbReference>
<dbReference type="InterPro" id="IPR023405">
    <property type="entry name" value="Topo_IA_core_domain"/>
</dbReference>
<feature type="site" description="Interaction with DNA" evidence="10">
    <location>
        <position position="165"/>
    </location>
</feature>
<dbReference type="SMART" id="SM00436">
    <property type="entry name" value="TOP1Bc"/>
    <property type="match status" value="1"/>
</dbReference>
<dbReference type="Proteomes" id="UP000176287">
    <property type="component" value="Unassembled WGS sequence"/>
</dbReference>
<dbReference type="InterPro" id="IPR006171">
    <property type="entry name" value="TOPRIM_dom"/>
</dbReference>
<dbReference type="PANTHER" id="PTHR42785">
    <property type="entry name" value="DNA TOPOISOMERASE, TYPE IA, CORE"/>
    <property type="match status" value="1"/>
</dbReference>
<evidence type="ECO:0000256" key="9">
    <source>
        <dbReference type="ARBA" id="ARBA00023235"/>
    </source>
</evidence>
<dbReference type="HAMAP" id="MF_00952">
    <property type="entry name" value="Topoisom_1_prok"/>
    <property type="match status" value="1"/>
</dbReference>
<dbReference type="SMART" id="SM00437">
    <property type="entry name" value="TOP1Ac"/>
    <property type="match status" value="1"/>
</dbReference>
<dbReference type="InterPro" id="IPR013825">
    <property type="entry name" value="Topo_IA_cen_sub2"/>
</dbReference>
<evidence type="ECO:0000256" key="5">
    <source>
        <dbReference type="ARBA" id="ARBA00022833"/>
    </source>
</evidence>
<dbReference type="InterPro" id="IPR013498">
    <property type="entry name" value="Topo_IA_Znf"/>
</dbReference>
<feature type="region of interest" description="Disordered" evidence="11">
    <location>
        <begin position="764"/>
        <end position="809"/>
    </location>
</feature>
<dbReference type="STRING" id="1798649.A3B13_01820"/>
<evidence type="ECO:0000259" key="12">
    <source>
        <dbReference type="PROSITE" id="PS50880"/>
    </source>
</evidence>
<evidence type="ECO:0000313" key="14">
    <source>
        <dbReference type="EMBL" id="OGZ00494.1"/>
    </source>
</evidence>
<evidence type="ECO:0000256" key="1">
    <source>
        <dbReference type="ARBA" id="ARBA00000213"/>
    </source>
</evidence>
<proteinExistence type="inferred from homology"/>
<dbReference type="InterPro" id="IPR028612">
    <property type="entry name" value="Topoisom_1_IA"/>
</dbReference>
<dbReference type="Gene3D" id="2.70.20.10">
    <property type="entry name" value="Topoisomerase I, domain 3"/>
    <property type="match status" value="1"/>
</dbReference>
<comment type="catalytic activity">
    <reaction evidence="1 10">
        <text>ATP-independent breakage of single-stranded DNA, followed by passage and rejoining.</text>
        <dbReference type="EC" id="5.6.2.1"/>
    </reaction>
</comment>
<feature type="site" description="Interaction with DNA" evidence="10">
    <location>
        <position position="527"/>
    </location>
</feature>
<dbReference type="PROSITE" id="PS52039">
    <property type="entry name" value="TOPO_IA_2"/>
    <property type="match status" value="1"/>
</dbReference>
<feature type="region of interest" description="Interaction with DNA" evidence="10">
    <location>
        <begin position="189"/>
        <end position="194"/>
    </location>
</feature>
<dbReference type="InterPro" id="IPR034149">
    <property type="entry name" value="TOPRIM_TopoI"/>
</dbReference>
<keyword evidence="5" id="KW-0862">Zinc</keyword>
<comment type="function">
    <text evidence="10">Releases the supercoiling and torsional tension of DNA, which is introduced during the DNA replication and transcription, by transiently cleaving and rejoining one strand of the DNA duplex. Introduces a single-strand break via transesterification at a target site in duplex DNA. The scissile phosphodiester is attacked by the catalytic tyrosine of the enzyme, resulting in the formation of a DNA-(5'-phosphotyrosyl)-enzyme intermediate and the expulsion of a 3'-OH DNA strand. The free DNA strand then undergoes passage around the unbroken strand, thus removing DNA supercoils. Finally, in the religation step, the DNA 3'-OH attacks the covalent intermediate to expel the active-site tyrosine and restore the DNA phosphodiester backbone.</text>
</comment>
<evidence type="ECO:0000256" key="6">
    <source>
        <dbReference type="ARBA" id="ARBA00022842"/>
    </source>
</evidence>
<organism evidence="14 15">
    <name type="scientific">Candidatus Liptonbacteria bacterium RIFCSPLOWO2_01_FULL_45_15</name>
    <dbReference type="NCBI Taxonomy" id="1798649"/>
    <lineage>
        <taxon>Bacteria</taxon>
        <taxon>Candidatus Liptoniibacteriota</taxon>
    </lineage>
</organism>
<comment type="subunit">
    <text evidence="10">Monomer.</text>
</comment>
<evidence type="ECO:0000256" key="11">
    <source>
        <dbReference type="SAM" id="MobiDB-lite"/>
    </source>
</evidence>
<dbReference type="InterPro" id="IPR013497">
    <property type="entry name" value="Topo_IA_cen"/>
</dbReference>
<sequence length="809" mass="90744">MKLIIVESPTKARTIGQFLGAGYKVESSYGHVRDLPKSKISIDVKADFEPTYTILPKAREHVAALKKLVAEAEQIILATDEDREGEAIAWHLAEALDLGISKSPPALKLRRAGKFLISKQNPKPKTQNPKTQRIVFHEITKQAIEEALEHPRSIDMNLVDAQQARRILDRLVGYELSPFLWRRVRYGLSAGRVQSVAARLIVEREREIQKFNKEEYWSIEGDFSKKNDKKVFRGRLISVDGNSLDKMAVKSGAEAEKLIARLKEADYRIKEVSSKEVSRNPSPPFTTSTLQQEASRKLGFSAKQTMMLAQSLYENGFITYMRTDSVNLAEQALKQAQKVITDDFGKSYSLESPRRFVTKSKGAQEAHEAIRPTDLSRHFPSTQDRRQVRLYKLIWKRTLASQMKEALLEQTAADIETHSTDSPRQSSGQAGQAKDGELVFRANGQRIVFPGFLKVYFDGEDETEGDENILPKLEKGEPIIAKEILPIQHFTEPPPRYTDASLIKTLESAGVGRPSTYAPTLSTIQDRGYVEKIDKRYHPTEVGIIVNDILVEHFPEIVDINFTSHVEEELDEIAEGKIGWREVAKEFYGPFKKHLVEKEAEVGRYSEASETPCPHCGKPMLFKFGRFGKFMACPDPESKITLPMPEEAAKIKELEEKTKGEKCPLCGKDMAIKRGRFGFFLGCVDYPKCKGIKKVLKKTGFICPNCLASPERKDNPGDIIEKKARGRGNAFYGCSRYPDCNFIGNKKPMTQEDVAEMFEKFSASARGGSASGGKGTNTSSESRSASGGKKLVAKTKTKKKRDDSTKLTV</sequence>
<feature type="domain" description="Toprim" evidence="12">
    <location>
        <begin position="1"/>
        <end position="115"/>
    </location>
</feature>
<dbReference type="InterPro" id="IPR013824">
    <property type="entry name" value="Topo_IA_cen_sub1"/>
</dbReference>
<evidence type="ECO:0000256" key="4">
    <source>
        <dbReference type="ARBA" id="ARBA00022771"/>
    </source>
</evidence>
<feature type="site" description="Interaction with DNA" evidence="10">
    <location>
        <position position="322"/>
    </location>
</feature>
<comment type="caution">
    <text evidence="14">The sequence shown here is derived from an EMBL/GenBank/DDBJ whole genome shotgun (WGS) entry which is preliminary data.</text>
</comment>
<dbReference type="InterPro" id="IPR003601">
    <property type="entry name" value="Topo_IA_2"/>
</dbReference>
<dbReference type="NCBIfam" id="TIGR01051">
    <property type="entry name" value="topA_bact"/>
    <property type="match status" value="1"/>
</dbReference>
<keyword evidence="6" id="KW-0460">Magnesium</keyword>